<evidence type="ECO:0000313" key="5">
    <source>
        <dbReference type="EMBL" id="NWJ46601.1"/>
    </source>
</evidence>
<dbReference type="AlphaFoldDB" id="A0A8T7M2X6"/>
<protein>
    <recommendedName>
        <fullName evidence="9">Glycosyltransferase family 2 protein</fullName>
    </recommendedName>
</protein>
<name>A0A8T7M2X6_9CHLR</name>
<dbReference type="Proteomes" id="UP000521676">
    <property type="component" value="Unassembled WGS sequence"/>
</dbReference>
<evidence type="ECO:0000256" key="1">
    <source>
        <dbReference type="ARBA" id="ARBA00004776"/>
    </source>
</evidence>
<dbReference type="PANTHER" id="PTHR43179:SF12">
    <property type="entry name" value="GALACTOFURANOSYLTRANSFERASE GLFT2"/>
    <property type="match status" value="1"/>
</dbReference>
<evidence type="ECO:0000256" key="4">
    <source>
        <dbReference type="ARBA" id="ARBA00022679"/>
    </source>
</evidence>
<dbReference type="RefSeq" id="WP_341467857.1">
    <property type="nucleotide sequence ID" value="NZ_CP128399.1"/>
</dbReference>
<dbReference type="Gene3D" id="3.90.550.10">
    <property type="entry name" value="Spore Coat Polysaccharide Biosynthesis Protein SpsA, Chain A"/>
    <property type="match status" value="1"/>
</dbReference>
<organism evidence="5 7">
    <name type="scientific">Candidatus Chlorohelix allophototropha</name>
    <dbReference type="NCBI Taxonomy" id="3003348"/>
    <lineage>
        <taxon>Bacteria</taxon>
        <taxon>Bacillati</taxon>
        <taxon>Chloroflexota</taxon>
        <taxon>Chloroflexia</taxon>
        <taxon>Candidatus Chloroheliales</taxon>
        <taxon>Candidatus Chloroheliaceae</taxon>
        <taxon>Candidatus Chlorohelix</taxon>
    </lineage>
</organism>
<accession>A0A8T7M2X6</accession>
<comment type="pathway">
    <text evidence="1">Cell wall biogenesis; cell wall polysaccharide biosynthesis.</text>
</comment>
<proteinExistence type="inferred from homology"/>
<reference evidence="6" key="2">
    <citation type="journal article" date="2024" name="Nature">
        <title>Anoxygenic phototroph of the Chloroflexota uses a type I reaction centre.</title>
        <authorList>
            <person name="Tsuji J.M."/>
            <person name="Shaw N.A."/>
            <person name="Nagashima S."/>
            <person name="Venkiteswaran J.J."/>
            <person name="Schiff S.L."/>
            <person name="Watanabe T."/>
            <person name="Fukui M."/>
            <person name="Hanada S."/>
            <person name="Tank M."/>
            <person name="Neufeld J.D."/>
        </authorList>
    </citation>
    <scope>NUCLEOTIDE SEQUENCE</scope>
    <source>
        <strain evidence="6">L227-S17</strain>
    </source>
</reference>
<evidence type="ECO:0008006" key="9">
    <source>
        <dbReference type="Google" id="ProtNLM"/>
    </source>
</evidence>
<dbReference type="EMBL" id="JACATZ010000001">
    <property type="protein sequence ID" value="NWJ46601.1"/>
    <property type="molecule type" value="Genomic_DNA"/>
</dbReference>
<gene>
    <name evidence="5" type="ORF">HXX08_12035</name>
    <name evidence="6" type="ORF">OZ401_001751</name>
</gene>
<reference evidence="5 7" key="1">
    <citation type="submission" date="2020-06" db="EMBL/GenBank/DDBJ databases">
        <title>Anoxygenic phototrophic Chloroflexota member uses a Type I reaction center.</title>
        <authorList>
            <person name="Tsuji J.M."/>
            <person name="Shaw N.A."/>
            <person name="Nagashima S."/>
            <person name="Venkiteswaran J."/>
            <person name="Schiff S.L."/>
            <person name="Hanada S."/>
            <person name="Tank M."/>
            <person name="Neufeld J.D."/>
        </authorList>
    </citation>
    <scope>NUCLEOTIDE SEQUENCE [LARGE SCALE GENOMIC DNA]</scope>
    <source>
        <strain evidence="5">L227-S17</strain>
    </source>
</reference>
<evidence type="ECO:0000256" key="2">
    <source>
        <dbReference type="ARBA" id="ARBA00006739"/>
    </source>
</evidence>
<sequence length="307" mass="35886">MPLKLLKLQTLLYHNEAHSIRKFIECLKVIQVPVGWQLFFHLGDCSVEPLLDKEQLAQIEAELSVSDVSFKYTFFNENLGFGKGHNRLFQELPDCEAVIILNPDTVFPYHFFSRLVAMAETHPDYGIIEARQYPLEHPKAFDYQTYEGAWASMACSLVKYEAFKRCNGFDENIFLYAEDTDISWRIRALGYKIYYCPNGWFYHVKRLNQTGLVASKSELFYSPIYSLMLQAKYGREDLNENALAWLKRNTEPINKAILEGYEKALENMTPATPEERKVARFEGSGFYAHHRWKYDSFRDKFGRSDQL</sequence>
<evidence type="ECO:0000256" key="3">
    <source>
        <dbReference type="ARBA" id="ARBA00022676"/>
    </source>
</evidence>
<dbReference type="InterPro" id="IPR029044">
    <property type="entry name" value="Nucleotide-diphossugar_trans"/>
</dbReference>
<evidence type="ECO:0000313" key="6">
    <source>
        <dbReference type="EMBL" id="WJW65971.1"/>
    </source>
</evidence>
<dbReference type="SUPFAM" id="SSF53448">
    <property type="entry name" value="Nucleotide-diphospho-sugar transferases"/>
    <property type="match status" value="1"/>
</dbReference>
<dbReference type="GO" id="GO:0016757">
    <property type="term" value="F:glycosyltransferase activity"/>
    <property type="evidence" value="ECO:0007669"/>
    <property type="project" value="UniProtKB-KW"/>
</dbReference>
<evidence type="ECO:0000313" key="7">
    <source>
        <dbReference type="Proteomes" id="UP000521676"/>
    </source>
</evidence>
<dbReference type="PANTHER" id="PTHR43179">
    <property type="entry name" value="RHAMNOSYLTRANSFERASE WBBL"/>
    <property type="match status" value="1"/>
</dbReference>
<keyword evidence="8" id="KW-1185">Reference proteome</keyword>
<dbReference type="EMBL" id="CP128399">
    <property type="protein sequence ID" value="WJW65971.1"/>
    <property type="molecule type" value="Genomic_DNA"/>
</dbReference>
<keyword evidence="3" id="KW-0328">Glycosyltransferase</keyword>
<dbReference type="Proteomes" id="UP001431572">
    <property type="component" value="Chromosome 1"/>
</dbReference>
<comment type="similarity">
    <text evidence="2">Belongs to the glycosyltransferase 2 family.</text>
</comment>
<evidence type="ECO:0000313" key="8">
    <source>
        <dbReference type="Proteomes" id="UP001431572"/>
    </source>
</evidence>
<keyword evidence="4" id="KW-0808">Transferase</keyword>